<dbReference type="GO" id="GO:0032981">
    <property type="term" value="P:mitochondrial respiratory chain complex I assembly"/>
    <property type="evidence" value="ECO:0007669"/>
    <property type="project" value="TreeGrafter"/>
</dbReference>
<gene>
    <name evidence="1" type="ORF">HTAM1171_LOCUS11960</name>
</gene>
<protein>
    <recommendedName>
        <fullName evidence="2">NADH dehydrogenase [ubiquinone] 1 alpha subcomplex assembly factor 3</fullName>
    </recommendedName>
</protein>
<accession>A0A7S2IFZ9</accession>
<dbReference type="SUPFAM" id="SSF64076">
    <property type="entry name" value="MTH938-like"/>
    <property type="match status" value="1"/>
</dbReference>
<dbReference type="GO" id="GO:0005743">
    <property type="term" value="C:mitochondrial inner membrane"/>
    <property type="evidence" value="ECO:0007669"/>
    <property type="project" value="TreeGrafter"/>
</dbReference>
<evidence type="ECO:0000313" key="1">
    <source>
        <dbReference type="EMBL" id="CAD9518125.1"/>
    </source>
</evidence>
<dbReference type="AlphaFoldDB" id="A0A7S2IFZ9"/>
<sequence>MSLQRCAHRHKLMLSAVCKYNPSAIFHAVRSIEESCCPRMSQSMETSILTGHCSSHIKSRHISTSSIGAQSFPQSKRVQNQPRRYMSEISRGTDLLADSLAFGDKRKIILEGYATTGFDVRGMVDFPVSDESASKLVGGEDKSDKSSPVDKSGEVHVNSSLIAFPHSCFLWRPTCAKEVTLDSLAIVALYKPSLEYLFIGCNKPLPPRELNKIKRDMKERGIVVDQIDVMNAMGTFNVLNGEDRRVAVALVLDTEAEE</sequence>
<dbReference type="PANTHER" id="PTHR21192">
    <property type="entry name" value="NUCLEAR PROTEIN E3-3"/>
    <property type="match status" value="1"/>
</dbReference>
<organism evidence="1">
    <name type="scientific">Helicotheca tamesis</name>
    <dbReference type="NCBI Taxonomy" id="374047"/>
    <lineage>
        <taxon>Eukaryota</taxon>
        <taxon>Sar</taxon>
        <taxon>Stramenopiles</taxon>
        <taxon>Ochrophyta</taxon>
        <taxon>Bacillariophyta</taxon>
        <taxon>Mediophyceae</taxon>
        <taxon>Lithodesmiophycidae</taxon>
        <taxon>Lithodesmiales</taxon>
        <taxon>Lithodesmiaceae</taxon>
        <taxon>Helicotheca</taxon>
    </lineage>
</organism>
<dbReference type="Pfam" id="PF04430">
    <property type="entry name" value="DUF498"/>
    <property type="match status" value="1"/>
</dbReference>
<name>A0A7S2IFZ9_9STRA</name>
<evidence type="ECO:0008006" key="2">
    <source>
        <dbReference type="Google" id="ProtNLM"/>
    </source>
</evidence>
<dbReference type="Gene3D" id="3.40.1230.10">
    <property type="entry name" value="MTH938-like"/>
    <property type="match status" value="1"/>
</dbReference>
<proteinExistence type="predicted"/>
<dbReference type="EMBL" id="HBGV01019293">
    <property type="protein sequence ID" value="CAD9518125.1"/>
    <property type="molecule type" value="Transcribed_RNA"/>
</dbReference>
<reference evidence="1" key="1">
    <citation type="submission" date="2021-01" db="EMBL/GenBank/DDBJ databases">
        <authorList>
            <person name="Corre E."/>
            <person name="Pelletier E."/>
            <person name="Niang G."/>
            <person name="Scheremetjew M."/>
            <person name="Finn R."/>
            <person name="Kale V."/>
            <person name="Holt S."/>
            <person name="Cochrane G."/>
            <person name="Meng A."/>
            <person name="Brown T."/>
            <person name="Cohen L."/>
        </authorList>
    </citation>
    <scope>NUCLEOTIDE SEQUENCE</scope>
    <source>
        <strain evidence="1">CCMP826</strain>
    </source>
</reference>
<dbReference type="PANTHER" id="PTHR21192:SF2">
    <property type="entry name" value="NADH DEHYDROGENASE [UBIQUINONE] 1 ALPHA SUBCOMPLEX ASSEMBLY FACTOR 3"/>
    <property type="match status" value="1"/>
</dbReference>
<dbReference type="InterPro" id="IPR007523">
    <property type="entry name" value="NDUFAF3/AAMDC"/>
</dbReference>
<dbReference type="InterPro" id="IPR036748">
    <property type="entry name" value="MTH938-like_sf"/>
</dbReference>